<evidence type="ECO:0000313" key="2">
    <source>
        <dbReference type="Proteomes" id="UP001501676"/>
    </source>
</evidence>
<dbReference type="EMBL" id="BAAAYN010000022">
    <property type="protein sequence ID" value="GAA3388171.1"/>
    <property type="molecule type" value="Genomic_DNA"/>
</dbReference>
<organism evidence="1 2">
    <name type="scientific">Cryptosporangium minutisporangium</name>
    <dbReference type="NCBI Taxonomy" id="113569"/>
    <lineage>
        <taxon>Bacteria</taxon>
        <taxon>Bacillati</taxon>
        <taxon>Actinomycetota</taxon>
        <taxon>Actinomycetes</taxon>
        <taxon>Cryptosporangiales</taxon>
        <taxon>Cryptosporangiaceae</taxon>
        <taxon>Cryptosporangium</taxon>
    </lineage>
</organism>
<sequence>MVLVRRSAAALVEDADSGKLSKILAEQATHQLRAGVGAAPASVPALAAVIVGSRTPGER</sequence>
<reference evidence="2" key="1">
    <citation type="journal article" date="2019" name="Int. J. Syst. Evol. Microbiol.">
        <title>The Global Catalogue of Microorganisms (GCM) 10K type strain sequencing project: providing services to taxonomists for standard genome sequencing and annotation.</title>
        <authorList>
            <consortium name="The Broad Institute Genomics Platform"/>
            <consortium name="The Broad Institute Genome Sequencing Center for Infectious Disease"/>
            <person name="Wu L."/>
            <person name="Ma J."/>
        </authorList>
    </citation>
    <scope>NUCLEOTIDE SEQUENCE [LARGE SCALE GENOMIC DNA]</scope>
    <source>
        <strain evidence="2">JCM 9458</strain>
    </source>
</reference>
<keyword evidence="2" id="KW-1185">Reference proteome</keyword>
<accession>A0ABP6SXT5</accession>
<proteinExistence type="predicted"/>
<comment type="caution">
    <text evidence="1">The sequence shown here is derived from an EMBL/GenBank/DDBJ whole genome shotgun (WGS) entry which is preliminary data.</text>
</comment>
<name>A0ABP6SXT5_9ACTN</name>
<gene>
    <name evidence="1" type="ORF">GCM10020369_33340</name>
</gene>
<dbReference type="Proteomes" id="UP001501676">
    <property type="component" value="Unassembled WGS sequence"/>
</dbReference>
<protein>
    <submittedName>
        <fullName evidence="1">Uncharacterized protein</fullName>
    </submittedName>
</protein>
<evidence type="ECO:0000313" key="1">
    <source>
        <dbReference type="EMBL" id="GAA3388171.1"/>
    </source>
</evidence>